<keyword evidence="1" id="KW-0378">Hydrolase</keyword>
<dbReference type="Gene3D" id="3.40.50.1820">
    <property type="entry name" value="alpha/beta hydrolase"/>
    <property type="match status" value="1"/>
</dbReference>
<feature type="non-terminal residue" evidence="1">
    <location>
        <position position="1"/>
    </location>
</feature>
<protein>
    <submittedName>
        <fullName evidence="1">Epoxide hydrolase</fullName>
    </submittedName>
</protein>
<organism evidence="1 2">
    <name type="scientific">Kribbella antibiotica</name>
    <dbReference type="NCBI Taxonomy" id="190195"/>
    <lineage>
        <taxon>Bacteria</taxon>
        <taxon>Bacillati</taxon>
        <taxon>Actinomycetota</taxon>
        <taxon>Actinomycetes</taxon>
        <taxon>Propionibacteriales</taxon>
        <taxon>Kribbellaceae</taxon>
        <taxon>Kribbella</taxon>
    </lineage>
</organism>
<comment type="caution">
    <text evidence="1">The sequence shown here is derived from an EMBL/GenBank/DDBJ whole genome shotgun (WGS) entry which is preliminary data.</text>
</comment>
<dbReference type="Proteomes" id="UP000295124">
    <property type="component" value="Unassembled WGS sequence"/>
</dbReference>
<reference evidence="1 2" key="1">
    <citation type="submission" date="2019-03" db="EMBL/GenBank/DDBJ databases">
        <title>Draft genome sequences of novel Actinobacteria.</title>
        <authorList>
            <person name="Sahin N."/>
            <person name="Ay H."/>
            <person name="Saygin H."/>
        </authorList>
    </citation>
    <scope>NUCLEOTIDE SEQUENCE [LARGE SCALE GENOMIC DNA]</scope>
    <source>
        <strain evidence="1 2">JCM 13523</strain>
    </source>
</reference>
<keyword evidence="2" id="KW-1185">Reference proteome</keyword>
<dbReference type="EMBL" id="SMKX01000002">
    <property type="protein sequence ID" value="TDD63184.1"/>
    <property type="molecule type" value="Genomic_DNA"/>
</dbReference>
<evidence type="ECO:0000313" key="2">
    <source>
        <dbReference type="Proteomes" id="UP000295124"/>
    </source>
</evidence>
<sequence length="47" mass="5618">QAPRSWVEKIYPTLNYYNKPTRGGHFAAWEEPALFTTEVRNAFKYLR</sequence>
<dbReference type="GO" id="GO:0016787">
    <property type="term" value="F:hydrolase activity"/>
    <property type="evidence" value="ECO:0007669"/>
    <property type="project" value="UniProtKB-KW"/>
</dbReference>
<gene>
    <name evidence="1" type="ORF">E1263_00705</name>
</gene>
<name>A0A4R4ZXW3_9ACTN</name>
<evidence type="ECO:0000313" key="1">
    <source>
        <dbReference type="EMBL" id="TDD63184.1"/>
    </source>
</evidence>
<dbReference type="AlphaFoldDB" id="A0A4R4ZXW3"/>
<accession>A0A4R4ZXW3</accession>
<proteinExistence type="predicted"/>
<dbReference type="InterPro" id="IPR029058">
    <property type="entry name" value="AB_hydrolase_fold"/>
</dbReference>